<organism evidence="1 2">
    <name type="scientific">Pangasius djambal</name>
    <dbReference type="NCBI Taxonomy" id="1691987"/>
    <lineage>
        <taxon>Eukaryota</taxon>
        <taxon>Metazoa</taxon>
        <taxon>Chordata</taxon>
        <taxon>Craniata</taxon>
        <taxon>Vertebrata</taxon>
        <taxon>Euteleostomi</taxon>
        <taxon>Actinopterygii</taxon>
        <taxon>Neopterygii</taxon>
        <taxon>Teleostei</taxon>
        <taxon>Ostariophysi</taxon>
        <taxon>Siluriformes</taxon>
        <taxon>Pangasiidae</taxon>
        <taxon>Pangasius</taxon>
    </lineage>
</organism>
<keyword evidence="2" id="KW-1185">Reference proteome</keyword>
<dbReference type="EMBL" id="CM040993">
    <property type="protein sequence ID" value="MCJ8743564.1"/>
    <property type="molecule type" value="Genomic_DNA"/>
</dbReference>
<protein>
    <submittedName>
        <fullName evidence="1">Uncharacterized protein</fullName>
    </submittedName>
</protein>
<evidence type="ECO:0000313" key="1">
    <source>
        <dbReference type="EMBL" id="MCJ8743564.1"/>
    </source>
</evidence>
<accession>A0ACC5Z6S1</accession>
<name>A0ACC5Z6S1_9TELE</name>
<reference evidence="1" key="1">
    <citation type="submission" date="2020-02" db="EMBL/GenBank/DDBJ databases">
        <title>Genome sequencing of the panga catfish, Pangasius djambal.</title>
        <authorList>
            <person name="Wen M."/>
            <person name="Zahm M."/>
            <person name="Roques C."/>
            <person name="Cabau C."/>
            <person name="Klopp C."/>
            <person name="Donnadieu C."/>
            <person name="Jouanno E."/>
            <person name="Avarre J.-C."/>
            <person name="Campet M."/>
            <person name="Ha T."/>
            <person name="Dugue R."/>
            <person name="Lampietro C."/>
            <person name="Louis A."/>
            <person name="Herpin A."/>
            <person name="Echchiki A."/>
            <person name="Berthelot C."/>
            <person name="Parey E."/>
            <person name="Roest-Crollius H."/>
            <person name="Braasch I."/>
            <person name="Postlethwait J.H."/>
            <person name="Bobe J."/>
            <person name="Montfort J."/>
            <person name="Bouchez O."/>
            <person name="Begum T."/>
            <person name="Schartl M."/>
            <person name="Gustiano R."/>
            <person name="Guiguen Y."/>
        </authorList>
    </citation>
    <scope>NUCLEOTIDE SEQUENCE</scope>
    <source>
        <strain evidence="1">Pdj_M5554</strain>
    </source>
</reference>
<evidence type="ECO:0000313" key="2">
    <source>
        <dbReference type="Proteomes" id="UP000830395"/>
    </source>
</evidence>
<comment type="caution">
    <text evidence="1">The sequence shown here is derived from an EMBL/GenBank/DDBJ whole genome shotgun (WGS) entry which is preliminary data.</text>
</comment>
<gene>
    <name evidence="1" type="ORF">PDJAM_G00095590</name>
</gene>
<sequence>MSTNAERKFINLRKRLDQLGYRQPLGIESLPLVEKLFSDLVHTTESLRNAKLSAGKTEKETRNLDALLEPYKTENARLVRENNELHLGLLKLKEDKDRTTRELKAFIRKLDQETSDLKFLNNQYVHKVRALEKDSKAKSERIQQLQEKNMQAVVQTPGGKKRPIPFRRQRMQIDELLPASRGLTSPAVAQPDDPYIADLLQVADNRIQELQQEVTSLKLDLERAQGGIKHLNTQVEERDTEIERLNRALDGGRPYDVISLEAQNISNEKLIAHLNLQIEYLQETNRALEQKVEELQQKKKTVSSEVADLSARNQELCSELTQIDQLAQQLERDKEMVLETADMELQEARKEIQRLHRQTEELEEVTSKLRQSLAESNHEKDRLKDQLSEVQEENVKMEGLMNFLEEEKKRLQDKVERMTQADREMILELERMRARHGICGKERSPSRLDAFVKSLEEERDHYRHEAEKYRKTRGGADSVSPSKSRSPRGRGSWPGDSADTELSRALRERDELQAMLLEFEKHMEDIQIKVKLLTTERDQLSTQCQQAQEELQSVRSKLAFSPELQQRVREEREQADTELHKVTTERDALRERLRVAQTSALTDRQQEEIRIMELENTVQMLEREQADLRTQVAVLKESRVALEEELKARSAALLQNAEEMAQHRSESSALRLLQEQMEKSLSDVQHRLSVKASELQAAHQQIDKLEERITELSRNGSSQKDEVAALQTAIASLDREKDILQEAVDQKAESMVLLQDQLHKKEKMLTEVRVTITEMENSLGQVKGALSSREREIASLRRQLDQSQEELSSVSRDREIALRENRRLQDDLATMTRENQAVHREMEEALRERDELKMRVHSYISEVAKIEKVMAAKEQENREMLESFRSAHVDAEERELKLQQAEGLNNSIKLELLSSDTERRHLREKVSLQDREIQEHMNALQAYEAQVSSLMRAMSRLEEELQSARAEKASVLADLASVRELCVKLDSSKELTTRQLAAKSMELERVTGELDDVRSEMELLKKQLASEKVTVRNLETLLSTNRQKEFQNHLSASERESELKVLKDRLALADSKTASHAKEVSQLRGKMSQLQTEMDVLKRQLTTERFERERAVQEMRRQGVSFTSLRSSSPLSTSLSPRPSSPEPSALRTPERLIEKSPEKNVSFKD</sequence>
<dbReference type="Proteomes" id="UP000830395">
    <property type="component" value="Chromosome 19"/>
</dbReference>
<proteinExistence type="predicted"/>